<sequence>MPATSTLAASCVALSTAIIQILSDAGNFARRVRDARHEMNAISSELLAIKTSLEIAHDDFSSTSVSIPPPLLDAISGILGCCGHISGQVHKAIIKLSAYRIQSSAWDKHRVDDFRRTRRHLETLHAVLDLALDQVSIFTLPSLRSNSPSTPGRNLCLQRDTKLARELLTRIDTEKERITDQTEDEILSLECWLAELKICAEATLEGLMANESSSNRSNSPQQRKRSPRYERNDSAQSASRSSGTGIGAWIDSVASHVELQPVERPESILTSVSRIRDELQPSRSTFYTESSTAGSIRSRKPKQSRTRSRSARPQPIPEGTKTSKQAHFAPSITFGAPAPERVGLRQYINADKIAIAKSKRLELSPDQVIALDRDLRNIGRTATHATVERMLWIGANPNVEDSEFGFLFIRAAFDLSTVILRLLVKYGADITKSSTSKYFSVLHACVLGRQLESVQFLIELGTPIDAPNSGGETALHLAAKTPGAYPIAKYLLEMGADVNTEAKEAETPLHVALIATKLDSRERSMMVELLLAHGAEGELNAEPGKSRGKGLSVLGII</sequence>
<dbReference type="SUPFAM" id="SSF48403">
    <property type="entry name" value="Ankyrin repeat"/>
    <property type="match status" value="1"/>
</dbReference>
<gene>
    <name evidence="5" type="ORF">K505DRAFT_240763</name>
</gene>
<evidence type="ECO:0000313" key="6">
    <source>
        <dbReference type="Proteomes" id="UP000799757"/>
    </source>
</evidence>
<protein>
    <submittedName>
        <fullName evidence="5">Uncharacterized protein</fullName>
    </submittedName>
</protein>
<feature type="compositionally biased region" description="Low complexity" evidence="4">
    <location>
        <begin position="212"/>
        <end position="221"/>
    </location>
</feature>
<dbReference type="PROSITE" id="PS50088">
    <property type="entry name" value="ANK_REPEAT"/>
    <property type="match status" value="2"/>
</dbReference>
<feature type="region of interest" description="Disordered" evidence="4">
    <location>
        <begin position="210"/>
        <end position="246"/>
    </location>
</feature>
<feature type="compositionally biased region" description="Basic residues" evidence="4">
    <location>
        <begin position="297"/>
        <end position="310"/>
    </location>
</feature>
<dbReference type="SMART" id="SM00248">
    <property type="entry name" value="ANK"/>
    <property type="match status" value="3"/>
</dbReference>
<organism evidence="5 6">
    <name type="scientific">Melanomma pulvis-pyrius CBS 109.77</name>
    <dbReference type="NCBI Taxonomy" id="1314802"/>
    <lineage>
        <taxon>Eukaryota</taxon>
        <taxon>Fungi</taxon>
        <taxon>Dikarya</taxon>
        <taxon>Ascomycota</taxon>
        <taxon>Pezizomycotina</taxon>
        <taxon>Dothideomycetes</taxon>
        <taxon>Pleosporomycetidae</taxon>
        <taxon>Pleosporales</taxon>
        <taxon>Melanommataceae</taxon>
        <taxon>Melanomma</taxon>
    </lineage>
</organism>
<feature type="repeat" description="ANK" evidence="3">
    <location>
        <begin position="504"/>
        <end position="542"/>
    </location>
</feature>
<dbReference type="Pfam" id="PF12796">
    <property type="entry name" value="Ank_2"/>
    <property type="match status" value="1"/>
</dbReference>
<dbReference type="Gene3D" id="1.25.40.20">
    <property type="entry name" value="Ankyrin repeat-containing domain"/>
    <property type="match status" value="2"/>
</dbReference>
<dbReference type="PROSITE" id="PS50297">
    <property type="entry name" value="ANK_REP_REGION"/>
    <property type="match status" value="2"/>
</dbReference>
<proteinExistence type="predicted"/>
<keyword evidence="1" id="KW-0677">Repeat</keyword>
<dbReference type="AlphaFoldDB" id="A0A6A6XFK7"/>
<keyword evidence="6" id="KW-1185">Reference proteome</keyword>
<feature type="region of interest" description="Disordered" evidence="4">
    <location>
        <begin position="283"/>
        <end position="330"/>
    </location>
</feature>
<dbReference type="PANTHER" id="PTHR24198">
    <property type="entry name" value="ANKYRIN REPEAT AND PROTEIN KINASE DOMAIN-CONTAINING PROTEIN"/>
    <property type="match status" value="1"/>
</dbReference>
<dbReference type="InterPro" id="IPR002110">
    <property type="entry name" value="Ankyrin_rpt"/>
</dbReference>
<dbReference type="Proteomes" id="UP000799757">
    <property type="component" value="Unassembled WGS sequence"/>
</dbReference>
<feature type="repeat" description="ANK" evidence="3">
    <location>
        <begin position="470"/>
        <end position="503"/>
    </location>
</feature>
<dbReference type="PANTHER" id="PTHR24198:SF165">
    <property type="entry name" value="ANKYRIN REPEAT-CONTAINING PROTEIN-RELATED"/>
    <property type="match status" value="1"/>
</dbReference>
<dbReference type="OrthoDB" id="426293at2759"/>
<dbReference type="EMBL" id="MU001871">
    <property type="protein sequence ID" value="KAF2795048.1"/>
    <property type="molecule type" value="Genomic_DNA"/>
</dbReference>
<name>A0A6A6XFK7_9PLEO</name>
<feature type="compositionally biased region" description="Polar residues" evidence="4">
    <location>
        <begin position="234"/>
        <end position="243"/>
    </location>
</feature>
<evidence type="ECO:0000256" key="3">
    <source>
        <dbReference type="PROSITE-ProRule" id="PRU00023"/>
    </source>
</evidence>
<dbReference type="InterPro" id="IPR036770">
    <property type="entry name" value="Ankyrin_rpt-contain_sf"/>
</dbReference>
<evidence type="ECO:0000256" key="1">
    <source>
        <dbReference type="ARBA" id="ARBA00022737"/>
    </source>
</evidence>
<evidence type="ECO:0000313" key="5">
    <source>
        <dbReference type="EMBL" id="KAF2795048.1"/>
    </source>
</evidence>
<keyword evidence="2 3" id="KW-0040">ANK repeat</keyword>
<evidence type="ECO:0000256" key="4">
    <source>
        <dbReference type="SAM" id="MobiDB-lite"/>
    </source>
</evidence>
<accession>A0A6A6XFK7</accession>
<reference evidence="5" key="1">
    <citation type="journal article" date="2020" name="Stud. Mycol.">
        <title>101 Dothideomycetes genomes: a test case for predicting lifestyles and emergence of pathogens.</title>
        <authorList>
            <person name="Haridas S."/>
            <person name="Albert R."/>
            <person name="Binder M."/>
            <person name="Bloem J."/>
            <person name="Labutti K."/>
            <person name="Salamov A."/>
            <person name="Andreopoulos B."/>
            <person name="Baker S."/>
            <person name="Barry K."/>
            <person name="Bills G."/>
            <person name="Bluhm B."/>
            <person name="Cannon C."/>
            <person name="Castanera R."/>
            <person name="Culley D."/>
            <person name="Daum C."/>
            <person name="Ezra D."/>
            <person name="Gonzalez J."/>
            <person name="Henrissat B."/>
            <person name="Kuo A."/>
            <person name="Liang C."/>
            <person name="Lipzen A."/>
            <person name="Lutzoni F."/>
            <person name="Magnuson J."/>
            <person name="Mondo S."/>
            <person name="Nolan M."/>
            <person name="Ohm R."/>
            <person name="Pangilinan J."/>
            <person name="Park H.-J."/>
            <person name="Ramirez L."/>
            <person name="Alfaro M."/>
            <person name="Sun H."/>
            <person name="Tritt A."/>
            <person name="Yoshinaga Y."/>
            <person name="Zwiers L.-H."/>
            <person name="Turgeon B."/>
            <person name="Goodwin S."/>
            <person name="Spatafora J."/>
            <person name="Crous P."/>
            <person name="Grigoriev I."/>
        </authorList>
    </citation>
    <scope>NUCLEOTIDE SEQUENCE</scope>
    <source>
        <strain evidence="5">CBS 109.77</strain>
    </source>
</reference>
<feature type="compositionally biased region" description="Polar residues" evidence="4">
    <location>
        <begin position="283"/>
        <end position="295"/>
    </location>
</feature>
<evidence type="ECO:0000256" key="2">
    <source>
        <dbReference type="ARBA" id="ARBA00023043"/>
    </source>
</evidence>